<keyword evidence="3" id="KW-0645">Protease</keyword>
<keyword evidence="1" id="KW-1133">Transmembrane helix</keyword>
<name>A0A3A5M9X3_9MICC</name>
<proteinExistence type="predicted"/>
<dbReference type="GO" id="GO:0006508">
    <property type="term" value="P:proteolysis"/>
    <property type="evidence" value="ECO:0007669"/>
    <property type="project" value="UniProtKB-KW"/>
</dbReference>
<keyword evidence="3" id="KW-0482">Metalloprotease</keyword>
<keyword evidence="1" id="KW-0472">Membrane</keyword>
<evidence type="ECO:0000313" key="3">
    <source>
        <dbReference type="EMBL" id="RJT79051.1"/>
    </source>
</evidence>
<evidence type="ECO:0000256" key="1">
    <source>
        <dbReference type="SAM" id="Phobius"/>
    </source>
</evidence>
<feature type="transmembrane region" description="Helical" evidence="1">
    <location>
        <begin position="23"/>
        <end position="46"/>
    </location>
</feature>
<feature type="transmembrane region" description="Helical" evidence="1">
    <location>
        <begin position="226"/>
        <end position="243"/>
    </location>
</feature>
<sequence>MLLGAPLLSLYVRSMMTTRGSDLAFGAAVHVGRFGVILGGLALAPLIGIQGWYAGLFVNVLCCLFAAGLVTYFGLWSRIGITRLWAGRAAALLVVLLLLEALVWILPAGLDITSPGASLWVVTLLLVGFNEELISRGVVLERLSRSYRAAPAVILTGALFGLQHLSLFATTDRGTFDILTNVLLSGVVGFAMAAFQYRFHWILPLILVHALADFTAIHTREPHGDAFAAATAIVFVGIGVLALRKDTAPKKTMAEV</sequence>
<dbReference type="GO" id="GO:0008237">
    <property type="term" value="F:metallopeptidase activity"/>
    <property type="evidence" value="ECO:0007669"/>
    <property type="project" value="UniProtKB-KW"/>
</dbReference>
<feature type="transmembrane region" description="Helical" evidence="1">
    <location>
        <begin position="85"/>
        <end position="106"/>
    </location>
</feature>
<dbReference type="EMBL" id="QZVT01000005">
    <property type="protein sequence ID" value="RJT79051.1"/>
    <property type="molecule type" value="Genomic_DNA"/>
</dbReference>
<feature type="transmembrane region" description="Helical" evidence="1">
    <location>
        <begin position="175"/>
        <end position="195"/>
    </location>
</feature>
<reference evidence="3 4" key="1">
    <citation type="submission" date="2018-09" db="EMBL/GenBank/DDBJ databases">
        <title>Novel species of Arthrobacter.</title>
        <authorList>
            <person name="Liu Q."/>
            <person name="Xin Y.-H."/>
        </authorList>
    </citation>
    <scope>NUCLEOTIDE SEQUENCE [LARGE SCALE GENOMIC DNA]</scope>
    <source>
        <strain evidence="3 4">Hz2</strain>
    </source>
</reference>
<accession>A0A3A5M9X3</accession>
<dbReference type="Proteomes" id="UP000272560">
    <property type="component" value="Unassembled WGS sequence"/>
</dbReference>
<dbReference type="AlphaFoldDB" id="A0A3A5M9X3"/>
<evidence type="ECO:0000259" key="2">
    <source>
        <dbReference type="Pfam" id="PF02517"/>
    </source>
</evidence>
<feature type="transmembrane region" description="Helical" evidence="1">
    <location>
        <begin position="52"/>
        <end position="73"/>
    </location>
</feature>
<protein>
    <submittedName>
        <fullName evidence="3">CPBP family intramembrane metalloprotease</fullName>
    </submittedName>
</protein>
<dbReference type="GO" id="GO:0004175">
    <property type="term" value="F:endopeptidase activity"/>
    <property type="evidence" value="ECO:0007669"/>
    <property type="project" value="UniProtKB-ARBA"/>
</dbReference>
<dbReference type="GO" id="GO:0080120">
    <property type="term" value="P:CAAX-box protein maturation"/>
    <property type="evidence" value="ECO:0007669"/>
    <property type="project" value="UniProtKB-ARBA"/>
</dbReference>
<keyword evidence="4" id="KW-1185">Reference proteome</keyword>
<feature type="transmembrane region" description="Helical" evidence="1">
    <location>
        <begin position="149"/>
        <end position="169"/>
    </location>
</feature>
<keyword evidence="3" id="KW-0378">Hydrolase</keyword>
<evidence type="ECO:0000313" key="4">
    <source>
        <dbReference type="Proteomes" id="UP000272560"/>
    </source>
</evidence>
<organism evidence="3 4">
    <name type="scientific">Arthrobacter cheniae</name>
    <dbReference type="NCBI Taxonomy" id="1258888"/>
    <lineage>
        <taxon>Bacteria</taxon>
        <taxon>Bacillati</taxon>
        <taxon>Actinomycetota</taxon>
        <taxon>Actinomycetes</taxon>
        <taxon>Micrococcales</taxon>
        <taxon>Micrococcaceae</taxon>
        <taxon>Arthrobacter</taxon>
    </lineage>
</organism>
<feature type="domain" description="CAAX prenyl protease 2/Lysostaphin resistance protein A-like" evidence="2">
    <location>
        <begin position="118"/>
        <end position="214"/>
    </location>
</feature>
<dbReference type="InterPro" id="IPR003675">
    <property type="entry name" value="Rce1/LyrA-like_dom"/>
</dbReference>
<keyword evidence="1" id="KW-0812">Transmembrane</keyword>
<dbReference type="Pfam" id="PF02517">
    <property type="entry name" value="Rce1-like"/>
    <property type="match status" value="1"/>
</dbReference>
<comment type="caution">
    <text evidence="3">The sequence shown here is derived from an EMBL/GenBank/DDBJ whole genome shotgun (WGS) entry which is preliminary data.</text>
</comment>
<gene>
    <name evidence="3" type="ORF">D6T63_10445</name>
</gene>